<dbReference type="InterPro" id="IPR046357">
    <property type="entry name" value="PPIase_dom_sf"/>
</dbReference>
<dbReference type="InterPro" id="IPR027304">
    <property type="entry name" value="Trigger_fact/SurA_dom_sf"/>
</dbReference>
<dbReference type="InterPro" id="IPR000297">
    <property type="entry name" value="PPIase_PpiC"/>
</dbReference>
<dbReference type="EMBL" id="CADCVN010001170">
    <property type="protein sequence ID" value="CAA9522157.1"/>
    <property type="molecule type" value="Genomic_DNA"/>
</dbReference>
<reference evidence="5" key="1">
    <citation type="submission" date="2020-02" db="EMBL/GenBank/DDBJ databases">
        <authorList>
            <person name="Meier V. D."/>
        </authorList>
    </citation>
    <scope>NUCLEOTIDE SEQUENCE</scope>
    <source>
        <strain evidence="5">AVDCRST_MAG96</strain>
    </source>
</reference>
<evidence type="ECO:0000259" key="4">
    <source>
        <dbReference type="PROSITE" id="PS50198"/>
    </source>
</evidence>
<keyword evidence="2" id="KW-0697">Rotamase</keyword>
<dbReference type="PANTHER" id="PTHR47637:SF1">
    <property type="entry name" value="CHAPERONE SURA"/>
    <property type="match status" value="1"/>
</dbReference>
<dbReference type="GO" id="GO:0003755">
    <property type="term" value="F:peptidyl-prolyl cis-trans isomerase activity"/>
    <property type="evidence" value="ECO:0007669"/>
    <property type="project" value="UniProtKB-KW"/>
</dbReference>
<protein>
    <submittedName>
        <fullName evidence="5">Survival protein SurA (Peptidyl-prolyl cis-trans isomerase SurA)</fullName>
        <ecNumber evidence="5">5.2.1.8</ecNumber>
    </submittedName>
</protein>
<dbReference type="InterPro" id="IPR050280">
    <property type="entry name" value="OMP_Chaperone_SurA"/>
</dbReference>
<feature type="domain" description="PpiC" evidence="4">
    <location>
        <begin position="172"/>
        <end position="274"/>
    </location>
</feature>
<dbReference type="PANTHER" id="PTHR47637">
    <property type="entry name" value="CHAPERONE SURA"/>
    <property type="match status" value="1"/>
</dbReference>
<gene>
    <name evidence="5" type="ORF">AVDCRST_MAG96-2985</name>
</gene>
<feature type="signal peptide" evidence="3">
    <location>
        <begin position="1"/>
        <end position="20"/>
    </location>
</feature>
<proteinExistence type="predicted"/>
<dbReference type="Gene3D" id="3.10.50.40">
    <property type="match status" value="2"/>
</dbReference>
<feature type="domain" description="PpiC" evidence="4">
    <location>
        <begin position="277"/>
        <end position="386"/>
    </location>
</feature>
<keyword evidence="1 3" id="KW-0732">Signal</keyword>
<evidence type="ECO:0000256" key="2">
    <source>
        <dbReference type="PROSITE-ProRule" id="PRU00278"/>
    </source>
</evidence>
<feature type="chain" id="PRO_5027052030" evidence="3">
    <location>
        <begin position="21"/>
        <end position="454"/>
    </location>
</feature>
<dbReference type="AlphaFoldDB" id="A0A6J4TFR2"/>
<evidence type="ECO:0000256" key="1">
    <source>
        <dbReference type="ARBA" id="ARBA00022729"/>
    </source>
</evidence>
<accession>A0A6J4TFR2</accession>
<evidence type="ECO:0000256" key="3">
    <source>
        <dbReference type="SAM" id="SignalP"/>
    </source>
</evidence>
<dbReference type="Gene3D" id="1.10.4030.10">
    <property type="entry name" value="Porin chaperone SurA, peptide-binding domain"/>
    <property type="match status" value="1"/>
</dbReference>
<sequence>MKITSFLFVFALGISASSYAQPKKVVADKIVAQVGDKIILRSDIYNSIQDAQRQGATLPPNPECVLVERALIEKALVLQAEKDSLPVSDEELEASLDNQIRGFVMQYGSKEVLEEVAGKSVFQLKEDFRQPFRERMQADQMRKKIIENVKMTPNEVRAHYDLIPKDSLPFYESELEVSEIVVYPKANREVESYVTRELNDWKKQVEDGSKKFDQLAKSYTEDPGSKESGGQYNINRNDKIWDPAFLSAAFKLKEGQVSQVVKSKFGLHIIQMVSRSGDDAVIRHILRIPPVTDAEVKESIDLLDSVRSRLISGKIGFGEAVNRYSEDEASKFSGGRRQGRDGSSFVTIDQLDKDMVLAIQKLKVGEYSQPIPFADERGKKAVRLVYLQTRTEPHRENLKDDYSKISQRALEDKRNGVLEKWFQSHIPTYYITIDKDFSGCENVKEWTSNTVANN</sequence>
<dbReference type="PROSITE" id="PS50198">
    <property type="entry name" value="PPIC_PPIASE_2"/>
    <property type="match status" value="2"/>
</dbReference>
<dbReference type="SUPFAM" id="SSF109998">
    <property type="entry name" value="Triger factor/SurA peptide-binding domain-like"/>
    <property type="match status" value="1"/>
</dbReference>
<evidence type="ECO:0000313" key="5">
    <source>
        <dbReference type="EMBL" id="CAA9522157.1"/>
    </source>
</evidence>
<organism evidence="5">
    <name type="scientific">uncultured Segetibacter sp</name>
    <dbReference type="NCBI Taxonomy" id="481133"/>
    <lineage>
        <taxon>Bacteria</taxon>
        <taxon>Pseudomonadati</taxon>
        <taxon>Bacteroidota</taxon>
        <taxon>Chitinophagia</taxon>
        <taxon>Chitinophagales</taxon>
        <taxon>Chitinophagaceae</taxon>
        <taxon>Segetibacter</taxon>
        <taxon>environmental samples</taxon>
    </lineage>
</organism>
<dbReference type="SUPFAM" id="SSF54534">
    <property type="entry name" value="FKBP-like"/>
    <property type="match status" value="2"/>
</dbReference>
<name>A0A6J4TFR2_9BACT</name>
<dbReference type="Pfam" id="PF00639">
    <property type="entry name" value="Rotamase"/>
    <property type="match status" value="2"/>
</dbReference>
<dbReference type="EC" id="5.2.1.8" evidence="5"/>
<keyword evidence="2 5" id="KW-0413">Isomerase</keyword>